<name>A0A6V8SPR1_9CLOT</name>
<dbReference type="GO" id="GO:0016020">
    <property type="term" value="C:membrane"/>
    <property type="evidence" value="ECO:0007669"/>
    <property type="project" value="InterPro"/>
</dbReference>
<dbReference type="GO" id="GO:0009847">
    <property type="term" value="P:spore germination"/>
    <property type="evidence" value="ECO:0007669"/>
    <property type="project" value="InterPro"/>
</dbReference>
<evidence type="ECO:0008006" key="7">
    <source>
        <dbReference type="Google" id="ProtNLM"/>
    </source>
</evidence>
<feature type="transmembrane region" description="Helical" evidence="4">
    <location>
        <begin position="523"/>
        <end position="548"/>
    </location>
</feature>
<proteinExistence type="inferred from homology"/>
<evidence type="ECO:0000313" key="5">
    <source>
        <dbReference type="EMBL" id="GFP77208.1"/>
    </source>
</evidence>
<dbReference type="InterPro" id="IPR050768">
    <property type="entry name" value="UPF0353/GerABKA_families"/>
</dbReference>
<evidence type="ECO:0000256" key="4">
    <source>
        <dbReference type="SAM" id="Phobius"/>
    </source>
</evidence>
<reference evidence="5 6" key="1">
    <citation type="submission" date="2020-07" db="EMBL/GenBank/DDBJ databases">
        <title>A new beta-1,3-glucan-decomposing anaerobic bacterium isolated from anoxic soil subjected to biological soil disinfestation.</title>
        <authorList>
            <person name="Ueki A."/>
            <person name="Tonouchi A."/>
        </authorList>
    </citation>
    <scope>NUCLEOTIDE SEQUENCE [LARGE SCALE GENOMIC DNA]</scope>
    <source>
        <strain evidence="5 6">TW1</strain>
    </source>
</reference>
<dbReference type="Pfam" id="PF03323">
    <property type="entry name" value="GerA"/>
    <property type="match status" value="1"/>
</dbReference>
<evidence type="ECO:0000256" key="1">
    <source>
        <dbReference type="ARBA" id="ARBA00005278"/>
    </source>
</evidence>
<dbReference type="Proteomes" id="UP000580568">
    <property type="component" value="Unassembled WGS sequence"/>
</dbReference>
<gene>
    <name evidence="5" type="ORF">bsdtw1_03322</name>
</gene>
<dbReference type="AlphaFoldDB" id="A0A6V8SPR1"/>
<sequence length="621" mass="69713">MIMLHDTEHQLYCSIFNMSNFHLFRKLYNYKSVDRVVIIVVKKAGSLNKILSYISYKDKKQVKKFYIPTVDELRDGKGNNSNTSNNTNIKANDPSSNIAGNGGKQKDNDGTITTSIEDNIKLINSKFNAPVNKDIIIRRFLIAGKYNAFIAYLDGMVNEQIINDFILRPLLNIKEFQQKEQQCQLDYIFDSILEANKTQKLNKVKEVINEILLGNTVLYINGCNFYVTNETKGFPARGVEKPAIEETVTGAQEAFNESLRVNISLVRKIIKNENLTTELLSIGERNKNQCAIMYLNGLVNPAIVDEVKRRIASIETDYNAGDGMLEQFIEDNTFSIIPTMLTTERPDRTASHIAEGRVAIICEGTPFAKVVPINFVSLLHSPEDAFMRFPYGTILRFVRLIGMFIATLLPSIYVAMTNFHQEMIPTDLLIAIVKAKENVPFPTIVEVVLMEFSFELIREAGIRIPGIIGNTLGIIGALILGQAAVQANIVSPVLIIIVAITGLGNFAIPSFSLGLAIRLIRFGFIASGALLGFYGITCFMMLIGIYLVSIKSFGIPIFAPVLPRTSKSKDYIVRYPIWEQEKRIDSINPLDTTRQPKISRKWTVEAPNYNYDRGESDDKGR</sequence>
<keyword evidence="4" id="KW-0812">Transmembrane</keyword>
<evidence type="ECO:0000256" key="2">
    <source>
        <dbReference type="ARBA" id="ARBA00023136"/>
    </source>
</evidence>
<dbReference type="PANTHER" id="PTHR22550">
    <property type="entry name" value="SPORE GERMINATION PROTEIN"/>
    <property type="match status" value="1"/>
</dbReference>
<dbReference type="PANTHER" id="PTHR22550:SF5">
    <property type="entry name" value="LEUCINE ZIPPER PROTEIN 4"/>
    <property type="match status" value="1"/>
</dbReference>
<feature type="region of interest" description="Disordered" evidence="3">
    <location>
        <begin position="76"/>
        <end position="110"/>
    </location>
</feature>
<keyword evidence="2 4" id="KW-0472">Membrane</keyword>
<protein>
    <recommendedName>
        <fullName evidence="7">Spore germination protein</fullName>
    </recommendedName>
</protein>
<evidence type="ECO:0000256" key="3">
    <source>
        <dbReference type="SAM" id="MobiDB-lite"/>
    </source>
</evidence>
<evidence type="ECO:0000313" key="6">
    <source>
        <dbReference type="Proteomes" id="UP000580568"/>
    </source>
</evidence>
<feature type="compositionally biased region" description="Polar residues" evidence="3">
    <location>
        <begin position="89"/>
        <end position="99"/>
    </location>
</feature>
<feature type="compositionally biased region" description="Low complexity" evidence="3">
    <location>
        <begin position="79"/>
        <end position="88"/>
    </location>
</feature>
<keyword evidence="4" id="KW-1133">Transmembrane helix</keyword>
<accession>A0A6V8SPR1</accession>
<dbReference type="InterPro" id="IPR004995">
    <property type="entry name" value="Spore_Ger"/>
</dbReference>
<comment type="similarity">
    <text evidence="1">Belongs to the GerABKA family.</text>
</comment>
<feature type="transmembrane region" description="Helical" evidence="4">
    <location>
        <begin position="397"/>
        <end position="416"/>
    </location>
</feature>
<organism evidence="5 6">
    <name type="scientific">Clostridium fungisolvens</name>
    <dbReference type="NCBI Taxonomy" id="1604897"/>
    <lineage>
        <taxon>Bacteria</taxon>
        <taxon>Bacillati</taxon>
        <taxon>Bacillota</taxon>
        <taxon>Clostridia</taxon>
        <taxon>Eubacteriales</taxon>
        <taxon>Clostridiaceae</taxon>
        <taxon>Clostridium</taxon>
    </lineage>
</organism>
<feature type="transmembrane region" description="Helical" evidence="4">
    <location>
        <begin position="460"/>
        <end position="481"/>
    </location>
</feature>
<feature type="transmembrane region" description="Helical" evidence="4">
    <location>
        <begin position="493"/>
        <end position="517"/>
    </location>
</feature>
<keyword evidence="6" id="KW-1185">Reference proteome</keyword>
<comment type="caution">
    <text evidence="5">The sequence shown here is derived from an EMBL/GenBank/DDBJ whole genome shotgun (WGS) entry which is preliminary data.</text>
</comment>
<dbReference type="EMBL" id="BLZR01000001">
    <property type="protein sequence ID" value="GFP77208.1"/>
    <property type="molecule type" value="Genomic_DNA"/>
</dbReference>